<feature type="domain" description="EF-hand" evidence="5">
    <location>
        <begin position="921"/>
        <end position="956"/>
    </location>
</feature>
<dbReference type="PROSITE" id="PS50222">
    <property type="entry name" value="EF_HAND_2"/>
    <property type="match status" value="12"/>
</dbReference>
<feature type="domain" description="EF-hand" evidence="5">
    <location>
        <begin position="92"/>
        <end position="127"/>
    </location>
</feature>
<feature type="domain" description="EF-hand" evidence="5">
    <location>
        <begin position="1161"/>
        <end position="1196"/>
    </location>
</feature>
<accession>A0ABP0H2M6</accession>
<reference evidence="6 7" key="1">
    <citation type="submission" date="2024-02" db="EMBL/GenBank/DDBJ databases">
        <authorList>
            <person name="Daric V."/>
            <person name="Darras S."/>
        </authorList>
    </citation>
    <scope>NUCLEOTIDE SEQUENCE [LARGE SCALE GENOMIC DNA]</scope>
</reference>
<evidence type="ECO:0000256" key="1">
    <source>
        <dbReference type="ARBA" id="ARBA00022553"/>
    </source>
</evidence>
<dbReference type="Pfam" id="PF08976">
    <property type="entry name" value="EF-hand_11"/>
    <property type="match status" value="3"/>
</dbReference>
<feature type="domain" description="EF-hand" evidence="5">
    <location>
        <begin position="814"/>
        <end position="849"/>
    </location>
</feature>
<feature type="region of interest" description="Disordered" evidence="4">
    <location>
        <begin position="1343"/>
        <end position="1391"/>
    </location>
</feature>
<dbReference type="CDD" id="cd00051">
    <property type="entry name" value="EFh"/>
    <property type="match status" value="2"/>
</dbReference>
<dbReference type="InterPro" id="IPR015070">
    <property type="entry name" value="EF_hand_DJBP"/>
</dbReference>
<keyword evidence="2" id="KW-0677">Repeat</keyword>
<dbReference type="Pfam" id="PF13499">
    <property type="entry name" value="EF-hand_7"/>
    <property type="match status" value="2"/>
</dbReference>
<feature type="domain" description="EF-hand" evidence="5">
    <location>
        <begin position="1540"/>
        <end position="1575"/>
    </location>
</feature>
<dbReference type="SUPFAM" id="SSF47473">
    <property type="entry name" value="EF-hand"/>
    <property type="match status" value="7"/>
</dbReference>
<gene>
    <name evidence="6" type="ORF">CVLEPA_LOCUS30451</name>
</gene>
<dbReference type="Pfam" id="PF13202">
    <property type="entry name" value="EF-hand_5"/>
    <property type="match status" value="2"/>
</dbReference>
<evidence type="ECO:0000256" key="2">
    <source>
        <dbReference type="ARBA" id="ARBA00022737"/>
    </source>
</evidence>
<dbReference type="InterPro" id="IPR011992">
    <property type="entry name" value="EF-hand-dom_pair"/>
</dbReference>
<feature type="domain" description="EF-hand" evidence="5">
    <location>
        <begin position="707"/>
        <end position="742"/>
    </location>
</feature>
<evidence type="ECO:0000313" key="7">
    <source>
        <dbReference type="Proteomes" id="UP001642483"/>
    </source>
</evidence>
<evidence type="ECO:0000256" key="3">
    <source>
        <dbReference type="ARBA" id="ARBA00022837"/>
    </source>
</evidence>
<dbReference type="PANTHER" id="PTHR20875">
    <property type="entry name" value="EF-HAND CALCIUM-BINDING DOMAIN-CONTAINING PROTEIN 6-RELATED"/>
    <property type="match status" value="1"/>
</dbReference>
<feature type="domain" description="EF-hand" evidence="5">
    <location>
        <begin position="221"/>
        <end position="256"/>
    </location>
</feature>
<proteinExistence type="predicted"/>
<keyword evidence="3" id="KW-0106">Calcium</keyword>
<feature type="domain" description="EF-hand" evidence="5">
    <location>
        <begin position="1428"/>
        <end position="1463"/>
    </location>
</feature>
<evidence type="ECO:0000259" key="5">
    <source>
        <dbReference type="PROSITE" id="PS50222"/>
    </source>
</evidence>
<dbReference type="EMBL" id="CAWYQH010000163">
    <property type="protein sequence ID" value="CAK8697184.1"/>
    <property type="molecule type" value="Genomic_DNA"/>
</dbReference>
<comment type="caution">
    <text evidence="6">The sequence shown here is derived from an EMBL/GenBank/DDBJ whole genome shotgun (WGS) entry which is preliminary data.</text>
</comment>
<dbReference type="Gene3D" id="1.10.238.10">
    <property type="entry name" value="EF-hand"/>
    <property type="match status" value="13"/>
</dbReference>
<organism evidence="6 7">
    <name type="scientific">Clavelina lepadiformis</name>
    <name type="common">Light-bulb sea squirt</name>
    <name type="synonym">Ascidia lepadiformis</name>
    <dbReference type="NCBI Taxonomy" id="159417"/>
    <lineage>
        <taxon>Eukaryota</taxon>
        <taxon>Metazoa</taxon>
        <taxon>Chordata</taxon>
        <taxon>Tunicata</taxon>
        <taxon>Ascidiacea</taxon>
        <taxon>Aplousobranchia</taxon>
        <taxon>Clavelinidae</taxon>
        <taxon>Clavelina</taxon>
    </lineage>
</organism>
<sequence>MASAQVLSRGEPSREPALLRPSSRGIVFSPRPALNTGRNVRSLRSSSMPPSRSFQPPSHVSSSGSKSAAMLLAKPKLTALEVESVIKQKVNEQADAIRQAFHVYDAERCTNVTKGEFRRVLENYCLPLTTDQFNHFLAKVHVNPNGTISYKKFLEKFSGNPLSPPVVTISKSAVVLSGNERDHAGRLIESKIKPQKFAVSKTSQEQSIDTIERHLQHKIADNLKNVVRGLRLFDYNRDGQVQRHELRRVIETYCLKLSDSQFDKLWSRYDFHHIGAIDYREFLRRLGVNAATGERQLLNVSQDSGGNDAPWDAKKKRLEREKDVTDLVLNRNKDRNKRRSRRTQEMSFTAIEKEFRKKMQVNYENIQRAMMSFDFSGDGFITIEDLKAVIDNFVLPTTDEIFHQLMYKYEVRGTGKVSWEQFLGKFQDPQSSGNGQTLPIGQNHKVNPIRHSLGDATTPEILKKLKKHVLNNYSTLKQAFLAFDENRKGVITRRDLRRIVETFALKLTDDNFKDLMIELDPQHTGLIHYHNFLKLFEPKESVSAHKWLFSDHKFNENQPPAIMAWETVEEILREKLSENYKLVASEFAALDKVEDGSVSKTHLRRLIDRYALPVSDNHFNKMWNVCEQKGKDRIMLAQFLNNLGIDVQPGDLEGTSTRIHDESNERETRRVSDQMDRIGEIEKVDLHHTRIFSASEVIIKLKQRMAQHDTAIRKTFLRYSKSGKGRVTKKDLKLMLEDMGFIMEETQFLELIKILPFNGKGLDYSDFIASFQDLRTHGMGQELERAGNHTVNPTNVKYMNAQECYHQIIERMRQNFGSVRSAFYKVDDDHDGVLTMEEFRRLLDSFMFIITDQTFQQLLTMLGLTRKSSLSYHDFLRKFEVVDKEEGHPWLNSEHRFNKTRSSAELAADKVHECLCMKAEQAWSDLAKAFQNFDADGNGIIKKKELRSILYRFILPMSNAQFQKLWNRYDEEGKGYITHQDFLRKLGVNFAAGDNLGLQGTSRKMVDENYQNVLNHHDFQQAKHEEIAFNQIKYSQHLTAETVERELKDRFREYYSDFDKAFRQMDKNKDGYITLADLQRVLLQLNYFLDEDQFVALLKRLGLPTTKSRLSYFDFLRAIDDGRASKFARPMAVKKDQVTWQYYHHLPLDRALAKLKDKVTVNYDSINAAFRAFDRAQTGLIKIADFRRLLDNFCFRLTDKQFKGVLGKCRISGGSLTNSSKMINWIVFLQDFSQIKDVRLKEWTDYVGKVAPPQTPQELSLDDVEDRMREVVSGRYYALSRAFDDIDYAKIYVVSKDDFRDILNEHVMRLTDDQFDRVWARQSVNEFNNIEYREFLKKYGDQDQNETKELSKHDAKATEEKDLTNGSIPRLPTEVNENALPPRPPSRLGTSDSMLSVRLASAVGSIRSSTPLVNAESAESKIKTLVYKHWQDIQRECRKLDSDGTGTVLPDEFVGLLDHFGVMLSIEEARQLMLKYNMGEKEGKFSYREFLRHFILTLKPHDEGLLKRRKIHTARLPIDTGKENASFVEAMVRLRERILLCWKEMRRTFRIMDTRAEGFVSPASFRQVLRQFSINMSEDDFFHLLSFYDPKMSGRLPYNDFIRAFLQ</sequence>
<feature type="domain" description="EF-hand" evidence="5">
    <location>
        <begin position="361"/>
        <end position="396"/>
    </location>
</feature>
<feature type="domain" description="EF-hand" evidence="5">
    <location>
        <begin position="471"/>
        <end position="506"/>
    </location>
</feature>
<evidence type="ECO:0000256" key="4">
    <source>
        <dbReference type="SAM" id="MobiDB-lite"/>
    </source>
</evidence>
<dbReference type="SMART" id="SM00054">
    <property type="entry name" value="EFh"/>
    <property type="match status" value="12"/>
</dbReference>
<feature type="compositionally biased region" description="Basic and acidic residues" evidence="4">
    <location>
        <begin position="1343"/>
        <end position="1363"/>
    </location>
</feature>
<feature type="compositionally biased region" description="Low complexity" evidence="4">
    <location>
        <begin position="42"/>
        <end position="67"/>
    </location>
</feature>
<feature type="domain" description="EF-hand" evidence="5">
    <location>
        <begin position="1053"/>
        <end position="1088"/>
    </location>
</feature>
<name>A0ABP0H2M6_CLALP</name>
<keyword evidence="1" id="KW-0597">Phosphoprotein</keyword>
<protein>
    <recommendedName>
        <fullName evidence="5">EF-hand domain-containing protein</fullName>
    </recommendedName>
</protein>
<evidence type="ECO:0000313" key="6">
    <source>
        <dbReference type="EMBL" id="CAK8697184.1"/>
    </source>
</evidence>
<dbReference type="InterPro" id="IPR002048">
    <property type="entry name" value="EF_hand_dom"/>
</dbReference>
<dbReference type="InterPro" id="IPR018247">
    <property type="entry name" value="EF_Hand_1_Ca_BS"/>
</dbReference>
<dbReference type="PANTHER" id="PTHR20875:SF2">
    <property type="entry name" value="EF-HAND CALCIUM-BINDING DOMAIN-CONTAINING PROTEIN 6"/>
    <property type="match status" value="1"/>
</dbReference>
<feature type="region of interest" description="Disordered" evidence="4">
    <location>
        <begin position="1"/>
        <end position="67"/>
    </location>
</feature>
<dbReference type="InterPro" id="IPR052603">
    <property type="entry name" value="EFCB6"/>
</dbReference>
<dbReference type="Proteomes" id="UP001642483">
    <property type="component" value="Unassembled WGS sequence"/>
</dbReference>
<dbReference type="PROSITE" id="PS00018">
    <property type="entry name" value="EF_HAND_1"/>
    <property type="match status" value="4"/>
</dbReference>
<keyword evidence="7" id="KW-1185">Reference proteome</keyword>
<feature type="domain" description="EF-hand" evidence="5">
    <location>
        <begin position="957"/>
        <end position="992"/>
    </location>
</feature>